<name>A0A561D2B5_9BACI</name>
<sequence length="102" mass="11790">MNEWNRTELADFLDREEIGLLYFYTPLCGTCQVASRMLQIVGELVEVTMGKMNLNFYPDLAKNFAIESVPSLMIIRNGEVQETIYAFHSVPFLLEKIKFYLG</sequence>
<evidence type="ECO:0000313" key="2">
    <source>
        <dbReference type="EMBL" id="TWD97601.1"/>
    </source>
</evidence>
<dbReference type="CDD" id="cd02947">
    <property type="entry name" value="TRX_family"/>
    <property type="match status" value="1"/>
</dbReference>
<evidence type="ECO:0000259" key="1">
    <source>
        <dbReference type="Pfam" id="PF00085"/>
    </source>
</evidence>
<dbReference type="Pfam" id="PF00085">
    <property type="entry name" value="Thioredoxin"/>
    <property type="match status" value="1"/>
</dbReference>
<evidence type="ECO:0000313" key="3">
    <source>
        <dbReference type="Proteomes" id="UP000319671"/>
    </source>
</evidence>
<dbReference type="InterPro" id="IPR013766">
    <property type="entry name" value="Thioredoxin_domain"/>
</dbReference>
<gene>
    <name evidence="2" type="ORF">FB550_110208</name>
</gene>
<reference evidence="2 3" key="1">
    <citation type="submission" date="2019-06" db="EMBL/GenBank/DDBJ databases">
        <title>Sorghum-associated microbial communities from plants grown in Nebraska, USA.</title>
        <authorList>
            <person name="Schachtman D."/>
        </authorList>
    </citation>
    <scope>NUCLEOTIDE SEQUENCE [LARGE SCALE GENOMIC DNA]</scope>
    <source>
        <strain evidence="2 3">2482</strain>
    </source>
</reference>
<dbReference type="AlphaFoldDB" id="A0A561D2B5"/>
<proteinExistence type="predicted"/>
<dbReference type="Gene3D" id="3.40.30.10">
    <property type="entry name" value="Glutaredoxin"/>
    <property type="match status" value="1"/>
</dbReference>
<dbReference type="EMBL" id="VIVN01000010">
    <property type="protein sequence ID" value="TWD97601.1"/>
    <property type="molecule type" value="Genomic_DNA"/>
</dbReference>
<protein>
    <submittedName>
        <fullName evidence="2">Thioredoxin</fullName>
    </submittedName>
</protein>
<dbReference type="SUPFAM" id="SSF52833">
    <property type="entry name" value="Thioredoxin-like"/>
    <property type="match status" value="1"/>
</dbReference>
<dbReference type="InterPro" id="IPR036249">
    <property type="entry name" value="Thioredoxin-like_sf"/>
</dbReference>
<dbReference type="Proteomes" id="UP000319671">
    <property type="component" value="Unassembled WGS sequence"/>
</dbReference>
<feature type="domain" description="Thioredoxin" evidence="1">
    <location>
        <begin position="13"/>
        <end position="84"/>
    </location>
</feature>
<comment type="caution">
    <text evidence="2">The sequence shown here is derived from an EMBL/GenBank/DDBJ whole genome shotgun (WGS) entry which is preliminary data.</text>
</comment>
<dbReference type="RefSeq" id="WP_144566805.1">
    <property type="nucleotide sequence ID" value="NZ_VIVN01000010.1"/>
</dbReference>
<accession>A0A561D2B5</accession>
<keyword evidence="3" id="KW-1185">Reference proteome</keyword>
<organism evidence="2 3">
    <name type="scientific">Neobacillus bataviensis</name>
    <dbReference type="NCBI Taxonomy" id="220685"/>
    <lineage>
        <taxon>Bacteria</taxon>
        <taxon>Bacillati</taxon>
        <taxon>Bacillota</taxon>
        <taxon>Bacilli</taxon>
        <taxon>Bacillales</taxon>
        <taxon>Bacillaceae</taxon>
        <taxon>Neobacillus</taxon>
    </lineage>
</organism>